<comment type="subcellular location">
    <subcellularLocation>
        <location evidence="1">Membrane</location>
    </subcellularLocation>
</comment>
<organism evidence="6 7">
    <name type="scientific">Populus trichocarpa</name>
    <name type="common">Western balsam poplar</name>
    <name type="synonym">Populus balsamifera subsp. trichocarpa</name>
    <dbReference type="NCBI Taxonomy" id="3694"/>
    <lineage>
        <taxon>Eukaryota</taxon>
        <taxon>Viridiplantae</taxon>
        <taxon>Streptophyta</taxon>
        <taxon>Embryophyta</taxon>
        <taxon>Tracheophyta</taxon>
        <taxon>Spermatophyta</taxon>
        <taxon>Magnoliopsida</taxon>
        <taxon>eudicotyledons</taxon>
        <taxon>Gunneridae</taxon>
        <taxon>Pentapetalae</taxon>
        <taxon>rosids</taxon>
        <taxon>fabids</taxon>
        <taxon>Malpighiales</taxon>
        <taxon>Salicaceae</taxon>
        <taxon>Saliceae</taxon>
        <taxon>Populus</taxon>
    </lineage>
</organism>
<gene>
    <name evidence="6" type="ORF">POPTR_001G463550v4</name>
</gene>
<dbReference type="PANTHER" id="PTHR12668">
    <property type="entry name" value="TRANSMEMBRANE PROTEIN 14, 15"/>
    <property type="match status" value="1"/>
</dbReference>
<evidence type="ECO:0000256" key="2">
    <source>
        <dbReference type="ARBA" id="ARBA00007590"/>
    </source>
</evidence>
<keyword evidence="4" id="KW-1133">Transmembrane helix</keyword>
<evidence type="ECO:0000256" key="5">
    <source>
        <dbReference type="ARBA" id="ARBA00023136"/>
    </source>
</evidence>
<evidence type="ECO:0000256" key="1">
    <source>
        <dbReference type="ARBA" id="ARBA00004370"/>
    </source>
</evidence>
<dbReference type="Pfam" id="PF03647">
    <property type="entry name" value="Tmemb_14"/>
    <property type="match status" value="1"/>
</dbReference>
<evidence type="ECO:0000256" key="3">
    <source>
        <dbReference type="ARBA" id="ARBA00022692"/>
    </source>
</evidence>
<dbReference type="FunCoup" id="A0A2K2CDN7">
    <property type="interactions" value="7"/>
</dbReference>
<dbReference type="GO" id="GO:0015908">
    <property type="term" value="P:fatty acid transport"/>
    <property type="evidence" value="ECO:0000318"/>
    <property type="project" value="GO_Central"/>
</dbReference>
<keyword evidence="3" id="KW-0812">Transmembrane</keyword>
<dbReference type="Gene3D" id="1.10.10.1740">
    <property type="entry name" value="Transmembrane protein 14-like"/>
    <property type="match status" value="1"/>
</dbReference>
<name>A0A2K2CDN7_POPTR</name>
<dbReference type="GO" id="GO:0015245">
    <property type="term" value="F:fatty acid transmembrane transporter activity"/>
    <property type="evidence" value="ECO:0000318"/>
    <property type="project" value="GO_Central"/>
</dbReference>
<comment type="similarity">
    <text evidence="2">Belongs to the TMEM14 family.</text>
</comment>
<accession>A0A2K2CDN7</accession>
<dbReference type="AlphaFoldDB" id="A0A2K2CDN7"/>
<keyword evidence="7" id="KW-1185">Reference proteome</keyword>
<keyword evidence="5" id="KW-0472">Membrane</keyword>
<protein>
    <submittedName>
        <fullName evidence="6">Uncharacterized protein</fullName>
    </submittedName>
</protein>
<reference evidence="6 7" key="1">
    <citation type="journal article" date="2006" name="Science">
        <title>The genome of black cottonwood, Populus trichocarpa (Torr. &amp; Gray).</title>
        <authorList>
            <person name="Tuskan G.A."/>
            <person name="Difazio S."/>
            <person name="Jansson S."/>
            <person name="Bohlmann J."/>
            <person name="Grigoriev I."/>
            <person name="Hellsten U."/>
            <person name="Putnam N."/>
            <person name="Ralph S."/>
            <person name="Rombauts S."/>
            <person name="Salamov A."/>
            <person name="Schein J."/>
            <person name="Sterck L."/>
            <person name="Aerts A."/>
            <person name="Bhalerao R.R."/>
            <person name="Bhalerao R.P."/>
            <person name="Blaudez D."/>
            <person name="Boerjan W."/>
            <person name="Brun A."/>
            <person name="Brunner A."/>
            <person name="Busov V."/>
            <person name="Campbell M."/>
            <person name="Carlson J."/>
            <person name="Chalot M."/>
            <person name="Chapman J."/>
            <person name="Chen G.L."/>
            <person name="Cooper D."/>
            <person name="Coutinho P.M."/>
            <person name="Couturier J."/>
            <person name="Covert S."/>
            <person name="Cronk Q."/>
            <person name="Cunningham R."/>
            <person name="Davis J."/>
            <person name="Degroeve S."/>
            <person name="Dejardin A."/>
            <person name="Depamphilis C."/>
            <person name="Detter J."/>
            <person name="Dirks B."/>
            <person name="Dubchak I."/>
            <person name="Duplessis S."/>
            <person name="Ehlting J."/>
            <person name="Ellis B."/>
            <person name="Gendler K."/>
            <person name="Goodstein D."/>
            <person name="Gribskov M."/>
            <person name="Grimwood J."/>
            <person name="Groover A."/>
            <person name="Gunter L."/>
            <person name="Hamberger B."/>
            <person name="Heinze B."/>
            <person name="Helariutta Y."/>
            <person name="Henrissat B."/>
            <person name="Holligan D."/>
            <person name="Holt R."/>
            <person name="Huang W."/>
            <person name="Islam-Faridi N."/>
            <person name="Jones S."/>
            <person name="Jones-Rhoades M."/>
            <person name="Jorgensen R."/>
            <person name="Joshi C."/>
            <person name="Kangasjarvi J."/>
            <person name="Karlsson J."/>
            <person name="Kelleher C."/>
            <person name="Kirkpatrick R."/>
            <person name="Kirst M."/>
            <person name="Kohler A."/>
            <person name="Kalluri U."/>
            <person name="Larimer F."/>
            <person name="Leebens-Mack J."/>
            <person name="Leple J.C."/>
            <person name="Locascio P."/>
            <person name="Lou Y."/>
            <person name="Lucas S."/>
            <person name="Martin F."/>
            <person name="Montanini B."/>
            <person name="Napoli C."/>
            <person name="Nelson D.R."/>
            <person name="Nelson C."/>
            <person name="Nieminen K."/>
            <person name="Nilsson O."/>
            <person name="Pereda V."/>
            <person name="Peter G."/>
            <person name="Philippe R."/>
            <person name="Pilate G."/>
            <person name="Poliakov A."/>
            <person name="Razumovskaya J."/>
            <person name="Richardson P."/>
            <person name="Rinaldi C."/>
            <person name="Ritland K."/>
            <person name="Rouze P."/>
            <person name="Ryaboy D."/>
            <person name="Schmutz J."/>
            <person name="Schrader J."/>
            <person name="Segerman B."/>
            <person name="Shin H."/>
            <person name="Siddiqui A."/>
            <person name="Sterky F."/>
            <person name="Terry A."/>
            <person name="Tsai C.J."/>
            <person name="Uberbacher E."/>
            <person name="Unneberg P."/>
            <person name="Vahala J."/>
            <person name="Wall K."/>
            <person name="Wessler S."/>
            <person name="Yang G."/>
            <person name="Yin T."/>
            <person name="Douglas C."/>
            <person name="Marra M."/>
            <person name="Sandberg G."/>
            <person name="Van de Peer Y."/>
            <person name="Rokhsar D."/>
        </authorList>
    </citation>
    <scope>NUCLEOTIDE SEQUENCE [LARGE SCALE GENOMIC DNA]</scope>
    <source>
        <strain evidence="7">cv. Nisqually</strain>
    </source>
</reference>
<sequence length="549" mass="61901">MTRIPFNLRVKFIGIKGTEYTPNNSSFTPILVSSAYNLRLTLPSVPKPEFIFTPLNESHIQAAVICSKHLGIHIRVRRGGHDYEGVSYVSEIETPFIVVDITQFRSISVDINDNSVWVQAGATNGELYYRIAEKSRTLGYPAGTATSLGIGGHITGGAYGAMLRKYGLGAYIVIDARIIDSRGRVLDRKAMGEDLFWAISGGGGGSFGIITAWKVKLVPVTSTVTVFTVSKTLEQCFPELGLTQQDCVEASWIISSAVYLAGYSTATPEILLQRNRTFSTCFKAKSDRAKEAIPETALEGLWQRLLAEDNAVVVFTPYTTFNSLFLGRTDQLLERMEESFPDLGLRSIDCTEMSWIESILYFSVYPEGETLEALVNRKPEPKGFFKATTDFVEHPIAEPVLEKLWNWCLEEEKPILIMEPYGGRMEEISEAETPFPYREGILYNIQYFVKWEDGDNIMSSQRHINWIRSIYENMTPYVSKNPRGACVNYRDLDLGKNDEAAKWGHKYFKNNFERLEIVKGMVDPCNFFAYEQSIPLPPLNLSEGKREVE</sequence>
<dbReference type="ExpressionAtlas" id="A0A2K2CDN7">
    <property type="expression patterns" value="baseline and differential"/>
</dbReference>
<evidence type="ECO:0000313" key="6">
    <source>
        <dbReference type="EMBL" id="PNT60143.2"/>
    </source>
</evidence>
<dbReference type="STRING" id="3694.A0A2K2CDN7"/>
<dbReference type="Proteomes" id="UP000006729">
    <property type="component" value="Chromosome 1"/>
</dbReference>
<dbReference type="PANTHER" id="PTHR12668:SF38">
    <property type="entry name" value="PROTEIN FATTY ACID EXPORT 4, CHLOROPLASTIC"/>
    <property type="match status" value="1"/>
</dbReference>
<dbReference type="GO" id="GO:0009706">
    <property type="term" value="C:chloroplast inner membrane"/>
    <property type="evidence" value="ECO:0000318"/>
    <property type="project" value="GO_Central"/>
</dbReference>
<dbReference type="InParanoid" id="A0A2K2CDN7"/>
<evidence type="ECO:0000313" key="7">
    <source>
        <dbReference type="Proteomes" id="UP000006729"/>
    </source>
</evidence>
<proteinExistence type="inferred from homology"/>
<comment type="caution">
    <text evidence="6">The sequence shown here is derived from an EMBL/GenBank/DDBJ whole genome shotgun (WGS) entry which is preliminary data.</text>
</comment>
<dbReference type="InterPro" id="IPR044890">
    <property type="entry name" value="TMEM14_sf"/>
</dbReference>
<dbReference type="InterPro" id="IPR005349">
    <property type="entry name" value="TMEM14"/>
</dbReference>
<dbReference type="EMBL" id="CM009290">
    <property type="protein sequence ID" value="PNT60143.2"/>
    <property type="molecule type" value="Genomic_DNA"/>
</dbReference>
<evidence type="ECO:0000256" key="4">
    <source>
        <dbReference type="ARBA" id="ARBA00022989"/>
    </source>
</evidence>